<feature type="compositionally biased region" description="Polar residues" evidence="1">
    <location>
        <begin position="1"/>
        <end position="12"/>
    </location>
</feature>
<feature type="region of interest" description="Disordered" evidence="1">
    <location>
        <begin position="39"/>
        <end position="163"/>
    </location>
</feature>
<feature type="region of interest" description="Disordered" evidence="1">
    <location>
        <begin position="1"/>
        <end position="21"/>
    </location>
</feature>
<name>A0A139Y7E7_TOXGO</name>
<organism evidence="2 3">
    <name type="scientific">Toxoplasma gondii ARI</name>
    <dbReference type="NCBI Taxonomy" id="1074872"/>
    <lineage>
        <taxon>Eukaryota</taxon>
        <taxon>Sar</taxon>
        <taxon>Alveolata</taxon>
        <taxon>Apicomplexa</taxon>
        <taxon>Conoidasida</taxon>
        <taxon>Coccidia</taxon>
        <taxon>Eucoccidiorida</taxon>
        <taxon>Eimeriorina</taxon>
        <taxon>Sarcocystidae</taxon>
        <taxon>Toxoplasma</taxon>
    </lineage>
</organism>
<accession>A0A139Y7E7</accession>
<comment type="caution">
    <text evidence="2">The sequence shown here is derived from an EMBL/GenBank/DDBJ whole genome shotgun (WGS) entry which is preliminary data.</text>
</comment>
<dbReference type="Proteomes" id="UP000074247">
    <property type="component" value="Unassembled WGS sequence"/>
</dbReference>
<proteinExistence type="predicted"/>
<dbReference type="VEuPathDB" id="ToxoDB:TGARI_309070B"/>
<evidence type="ECO:0000313" key="3">
    <source>
        <dbReference type="Proteomes" id="UP000074247"/>
    </source>
</evidence>
<feature type="compositionally biased region" description="Basic and acidic residues" evidence="1">
    <location>
        <begin position="86"/>
        <end position="163"/>
    </location>
</feature>
<sequence>FSTLSVRSCTNTRNRDARQNTDPSFLWTVDEAKRYLARLPSSIRSRKQPPPPPPPSTALRSEDFAWSSQQEQPYANAPEFRAFAPRRGDSWRGEREARHRADRRGYSARFAGEDGDRRAHAFSHWGRDEERRDERRGESREERRGRHCGADNEGRWKEDRRHTPDAGPLCFCREGRDSLCGFCDPSFSVAFRFTSSVFE</sequence>
<protein>
    <submittedName>
        <fullName evidence="2">Uncharacterized protein</fullName>
    </submittedName>
</protein>
<evidence type="ECO:0000313" key="2">
    <source>
        <dbReference type="EMBL" id="KYF47408.1"/>
    </source>
</evidence>
<reference evidence="2 3" key="1">
    <citation type="journal article" date="2016" name="Nat. Commun.">
        <title>Local admixture of amplified and diversified secreted pathogenesis determinants shapes mosaic Toxoplasma gondii genomes.</title>
        <authorList>
            <person name="Lorenzi H."/>
            <person name="Khan A."/>
            <person name="Behnke M.S."/>
            <person name="Namasivayam S."/>
            <person name="Swapna L.S."/>
            <person name="Hadjithomas M."/>
            <person name="Karamycheva S."/>
            <person name="Pinney D."/>
            <person name="Brunk B.P."/>
            <person name="Ajioka J.W."/>
            <person name="Ajzenberg D."/>
            <person name="Boothroyd J.C."/>
            <person name="Boyle J.P."/>
            <person name="Darde M.L."/>
            <person name="Diaz-Miranda M.A."/>
            <person name="Dubey J.P."/>
            <person name="Fritz H.M."/>
            <person name="Gennari S.M."/>
            <person name="Gregory B.D."/>
            <person name="Kim K."/>
            <person name="Saeij J.P."/>
            <person name="Su C."/>
            <person name="White M.W."/>
            <person name="Zhu X.Q."/>
            <person name="Howe D.K."/>
            <person name="Rosenthal B.M."/>
            <person name="Grigg M.E."/>
            <person name="Parkinson J."/>
            <person name="Liu L."/>
            <person name="Kissinger J.C."/>
            <person name="Roos D.S."/>
            <person name="Sibley L.D."/>
        </authorList>
    </citation>
    <scope>NUCLEOTIDE SEQUENCE [LARGE SCALE GENOMIC DNA]</scope>
    <source>
        <strain evidence="2 3">ARI</strain>
    </source>
</reference>
<dbReference type="EMBL" id="AGQS02003663">
    <property type="protein sequence ID" value="KYF47408.1"/>
    <property type="molecule type" value="Genomic_DNA"/>
</dbReference>
<feature type="non-terminal residue" evidence="2">
    <location>
        <position position="1"/>
    </location>
</feature>
<gene>
    <name evidence="2" type="ORF">TGARI_309070B</name>
</gene>
<evidence type="ECO:0000256" key="1">
    <source>
        <dbReference type="SAM" id="MobiDB-lite"/>
    </source>
</evidence>
<dbReference type="AlphaFoldDB" id="A0A139Y7E7"/>